<evidence type="ECO:0000256" key="3">
    <source>
        <dbReference type="ARBA" id="ARBA00022741"/>
    </source>
</evidence>
<dbReference type="GO" id="GO:0033592">
    <property type="term" value="F:RNA strand annealing activity"/>
    <property type="evidence" value="ECO:0007669"/>
    <property type="project" value="TreeGrafter"/>
</dbReference>
<evidence type="ECO:0000256" key="1">
    <source>
        <dbReference type="ARBA" id="ARBA00012552"/>
    </source>
</evidence>
<dbReference type="InterPro" id="IPR014014">
    <property type="entry name" value="RNA_helicase_DEAD_Q_motif"/>
</dbReference>
<dbReference type="CDD" id="cd18787">
    <property type="entry name" value="SF2_C_DEAD"/>
    <property type="match status" value="1"/>
</dbReference>
<accession>A0A1I1DNY6</accession>
<keyword evidence="14" id="KW-1185">Reference proteome</keyword>
<dbReference type="PROSITE" id="PS51194">
    <property type="entry name" value="HELICASE_CTER"/>
    <property type="match status" value="1"/>
</dbReference>
<dbReference type="InterPro" id="IPR057325">
    <property type="entry name" value="DeaD_dimer"/>
</dbReference>
<dbReference type="EC" id="3.6.4.13" evidence="1"/>
<dbReference type="GO" id="GO:0009409">
    <property type="term" value="P:response to cold"/>
    <property type="evidence" value="ECO:0007669"/>
    <property type="project" value="TreeGrafter"/>
</dbReference>
<dbReference type="Proteomes" id="UP000240042">
    <property type="component" value="Unassembled WGS sequence"/>
</dbReference>
<reference evidence="14" key="1">
    <citation type="submission" date="2016-10" db="EMBL/GenBank/DDBJ databases">
        <authorList>
            <person name="Varghese N."/>
            <person name="Submissions S."/>
        </authorList>
    </citation>
    <scope>NUCLEOTIDE SEQUENCE [LARGE SCALE GENOMIC DNA]</scope>
    <source>
        <strain evidence="14">ATCC 43811</strain>
    </source>
</reference>
<dbReference type="PROSITE" id="PS00039">
    <property type="entry name" value="DEAD_ATP_HELICASE"/>
    <property type="match status" value="1"/>
</dbReference>
<keyword evidence="6 9" id="KW-0067">ATP-binding</keyword>
<feature type="domain" description="Helicase C-terminal" evidence="11">
    <location>
        <begin position="222"/>
        <end position="383"/>
    </location>
</feature>
<dbReference type="RefSeq" id="WP_092318337.1">
    <property type="nucleotide sequence ID" value="NZ_FOKY01000002.1"/>
</dbReference>
<dbReference type="EMBL" id="FOKY01000002">
    <property type="protein sequence ID" value="SFB74253.1"/>
    <property type="molecule type" value="Genomic_DNA"/>
</dbReference>
<evidence type="ECO:0000256" key="5">
    <source>
        <dbReference type="ARBA" id="ARBA00022806"/>
    </source>
</evidence>
<dbReference type="GO" id="GO:0005524">
    <property type="term" value="F:ATP binding"/>
    <property type="evidence" value="ECO:0007669"/>
    <property type="project" value="UniProtKB-KW"/>
</dbReference>
<evidence type="ECO:0000313" key="13">
    <source>
        <dbReference type="EMBL" id="SFB74253.1"/>
    </source>
</evidence>
<name>A0A1I1DNY6_BREAD</name>
<dbReference type="PANTHER" id="PTHR47963:SF8">
    <property type="entry name" value="ATP-DEPENDENT RNA HELICASE DEAD"/>
    <property type="match status" value="1"/>
</dbReference>
<keyword evidence="4 9" id="KW-0378">Hydrolase</keyword>
<dbReference type="GO" id="GO:0016787">
    <property type="term" value="F:hydrolase activity"/>
    <property type="evidence" value="ECO:0007669"/>
    <property type="project" value="UniProtKB-KW"/>
</dbReference>
<evidence type="ECO:0000256" key="2">
    <source>
        <dbReference type="ARBA" id="ARBA00022490"/>
    </source>
</evidence>
<dbReference type="PROSITE" id="PS51195">
    <property type="entry name" value="Q_MOTIF"/>
    <property type="match status" value="1"/>
</dbReference>
<dbReference type="SUPFAM" id="SSF52540">
    <property type="entry name" value="P-loop containing nucleoside triphosphate hydrolases"/>
    <property type="match status" value="1"/>
</dbReference>
<dbReference type="InterPro" id="IPR012677">
    <property type="entry name" value="Nucleotide-bd_a/b_plait_sf"/>
</dbReference>
<evidence type="ECO:0000256" key="8">
    <source>
        <dbReference type="PROSITE-ProRule" id="PRU00552"/>
    </source>
</evidence>
<dbReference type="InterPro" id="IPR011545">
    <property type="entry name" value="DEAD/DEAH_box_helicase_dom"/>
</dbReference>
<feature type="domain" description="Helicase ATP-binding" evidence="10">
    <location>
        <begin position="40"/>
        <end position="211"/>
    </location>
</feature>
<dbReference type="CDD" id="cd00268">
    <property type="entry name" value="DEADc"/>
    <property type="match status" value="1"/>
</dbReference>
<dbReference type="STRING" id="34097.SAMN02745150_00533"/>
<dbReference type="Gene3D" id="3.40.50.300">
    <property type="entry name" value="P-loop containing nucleotide triphosphate hydrolases"/>
    <property type="match status" value="2"/>
</dbReference>
<dbReference type="SMART" id="SM00490">
    <property type="entry name" value="HELICc"/>
    <property type="match status" value="1"/>
</dbReference>
<dbReference type="Pfam" id="PF25399">
    <property type="entry name" value="DeaD_dimer"/>
    <property type="match status" value="1"/>
</dbReference>
<dbReference type="GO" id="GO:0005840">
    <property type="term" value="C:ribosome"/>
    <property type="evidence" value="ECO:0007669"/>
    <property type="project" value="TreeGrafter"/>
</dbReference>
<dbReference type="GO" id="GO:0005829">
    <property type="term" value="C:cytosol"/>
    <property type="evidence" value="ECO:0007669"/>
    <property type="project" value="TreeGrafter"/>
</dbReference>
<dbReference type="InterPro" id="IPR027417">
    <property type="entry name" value="P-loop_NTPase"/>
</dbReference>
<evidence type="ECO:0000256" key="9">
    <source>
        <dbReference type="RuleBase" id="RU000492"/>
    </source>
</evidence>
<dbReference type="Gene3D" id="3.30.70.330">
    <property type="match status" value="1"/>
</dbReference>
<keyword evidence="2" id="KW-0963">Cytoplasm</keyword>
<proteinExistence type="inferred from homology"/>
<evidence type="ECO:0000259" key="10">
    <source>
        <dbReference type="PROSITE" id="PS51192"/>
    </source>
</evidence>
<keyword evidence="5 9" id="KW-0347">Helicase</keyword>
<dbReference type="Pfam" id="PF03880">
    <property type="entry name" value="DbpA"/>
    <property type="match status" value="1"/>
</dbReference>
<comment type="similarity">
    <text evidence="9">Belongs to the DEAD box helicase family.</text>
</comment>
<dbReference type="OrthoDB" id="9805696at2"/>
<dbReference type="InterPro" id="IPR050547">
    <property type="entry name" value="DEAD_box_RNA_helicases"/>
</dbReference>
<evidence type="ECO:0000259" key="12">
    <source>
        <dbReference type="PROSITE" id="PS51195"/>
    </source>
</evidence>
<dbReference type="PROSITE" id="PS51192">
    <property type="entry name" value="HELICASE_ATP_BIND_1"/>
    <property type="match status" value="1"/>
</dbReference>
<dbReference type="InterPro" id="IPR005580">
    <property type="entry name" value="DbpA/CsdA_RNA-bd_dom"/>
</dbReference>
<dbReference type="SMART" id="SM00487">
    <property type="entry name" value="DEXDc"/>
    <property type="match status" value="1"/>
</dbReference>
<dbReference type="Pfam" id="PF00271">
    <property type="entry name" value="Helicase_C"/>
    <property type="match status" value="1"/>
</dbReference>
<evidence type="ECO:0000256" key="6">
    <source>
        <dbReference type="ARBA" id="ARBA00022840"/>
    </source>
</evidence>
<evidence type="ECO:0000256" key="7">
    <source>
        <dbReference type="ARBA" id="ARBA00023016"/>
    </source>
</evidence>
<organism evidence="13 14">
    <name type="scientific">Brevinema andersonii</name>
    <dbReference type="NCBI Taxonomy" id="34097"/>
    <lineage>
        <taxon>Bacteria</taxon>
        <taxon>Pseudomonadati</taxon>
        <taxon>Spirochaetota</taxon>
        <taxon>Spirochaetia</taxon>
        <taxon>Brevinematales</taxon>
        <taxon>Brevinemataceae</taxon>
        <taxon>Brevinema</taxon>
    </lineage>
</organism>
<sequence length="533" mass="60004">MSTTFDLSKTFTDLNLPEDIFHAINDMGYINPTMIQSKSLPIIMDGSDIIGQAHTGSGKTIAFGIPALINIDTDIKDTQILILCPTRELANQVAKEITRLGAHKRRLKIASIYGGTSIERQIKTLARGVHIVVGTPGRVIDHLNRRTLNLKNVKMVILDEADRMLDMGFVDDMKEILALAPTDRQTILFSATMPKPIFEIALQFQKKPITIKIDNHQAAAPKVEQFVLNINESQKFEATIRILKIENPRLALVFCNTKRKTDEVVAELQAKGIFADGLHGDMKQAQRDSVMQKFRQGTIEVLVATDVAARGLDVDNVDLVINYDFPQDIEQYIHRIGRTGRAGREGKSYAFIGKRERYQVNSLKKMTKSDLIPVKIPTIKDVERIQNQRTIEKLIQIAGSEDIHIYKDKVQDWSEQAQLDLLDLAAALLKMNSEERANEQKKKANKYTDTGAEAGMIRFFMNVGRNNRTSPKDIIQALVKECSIQGSDIGRINIYDKFTFFEVVENKADDVYTNIQKVRVSGILVNVEPANKK</sequence>
<feature type="short sequence motif" description="Q motif" evidence="8">
    <location>
        <begin position="9"/>
        <end position="37"/>
    </location>
</feature>
<feature type="domain" description="DEAD-box RNA helicase Q" evidence="12">
    <location>
        <begin position="9"/>
        <end position="37"/>
    </location>
</feature>
<evidence type="ECO:0000256" key="4">
    <source>
        <dbReference type="ARBA" id="ARBA00022801"/>
    </source>
</evidence>
<gene>
    <name evidence="13" type="ORF">SAMN02745150_00533</name>
</gene>
<keyword evidence="3 9" id="KW-0547">Nucleotide-binding</keyword>
<evidence type="ECO:0000313" key="14">
    <source>
        <dbReference type="Proteomes" id="UP000240042"/>
    </source>
</evidence>
<dbReference type="InterPro" id="IPR000629">
    <property type="entry name" value="RNA-helicase_DEAD-box_CS"/>
</dbReference>
<keyword evidence="7" id="KW-0346">Stress response</keyword>
<dbReference type="Pfam" id="PF00270">
    <property type="entry name" value="DEAD"/>
    <property type="match status" value="1"/>
</dbReference>
<dbReference type="InterPro" id="IPR001650">
    <property type="entry name" value="Helicase_C-like"/>
</dbReference>
<evidence type="ECO:0000259" key="11">
    <source>
        <dbReference type="PROSITE" id="PS51194"/>
    </source>
</evidence>
<dbReference type="GO" id="GO:0003724">
    <property type="term" value="F:RNA helicase activity"/>
    <property type="evidence" value="ECO:0007669"/>
    <property type="project" value="UniProtKB-EC"/>
</dbReference>
<dbReference type="CDD" id="cd12252">
    <property type="entry name" value="RRM_DbpA"/>
    <property type="match status" value="1"/>
</dbReference>
<dbReference type="PANTHER" id="PTHR47963">
    <property type="entry name" value="DEAD-BOX ATP-DEPENDENT RNA HELICASE 47, MITOCHONDRIAL"/>
    <property type="match status" value="1"/>
</dbReference>
<protein>
    <recommendedName>
        <fullName evidence="1">RNA helicase</fullName>
        <ecNumber evidence="1">3.6.4.13</ecNumber>
    </recommendedName>
</protein>
<dbReference type="AlphaFoldDB" id="A0A1I1DNY6"/>
<dbReference type="InterPro" id="IPR014001">
    <property type="entry name" value="Helicase_ATP-bd"/>
</dbReference>
<dbReference type="InterPro" id="IPR044742">
    <property type="entry name" value="DEAD/DEAH_RhlB"/>
</dbReference>